<protein>
    <submittedName>
        <fullName evidence="2">Minor capsid protein</fullName>
    </submittedName>
</protein>
<evidence type="ECO:0000313" key="3">
    <source>
        <dbReference type="Proteomes" id="UP000821846"/>
    </source>
</evidence>
<sequence>MTKNEKYWQARTAQRMWEHMQSAEETADQVAKVYAKASLYLSREIQDIFKKYVEKHHLTEKEALQLLNTLRDRTSIEELRQRLQSSSQKQEIADLLAELEAPAYQARIQRLQELQTQIDLVMQQVYKQEQAITTAHYIQLAEEAYNRSIFDIQQRTGFGFSFSHIDQKQVDKVLKSKWSGMNYSERVWRNTRAVAQEVKEALLVNLITGRTERETAEMLTKKFAGGSSKARRLIRTESCYLSNQLEMESYKECGIDKYQYLATLDLRTSEICRELDGKVFLVKDQQPGKNCPPMHPWCRSTTIAIIGEKMLEGMKRRARDPVTGKTYLVPASMNYREWYAKYVKSDGKTVAKEAGSGIIISGARITDIFSEEAEEFAEMYYEEIRSFSTDAKKIANNLNKAESDIRKIKAYLFEDDSYFDSDTGKHRRFDPDCAIAQSWQRLMIGKDIKPHDKTLIEHELLEMKIKEENPTMEHWKAHEMAAKAYDYPKEADEYYGNLKKHNKNKK</sequence>
<keyword evidence="3" id="KW-1185">Reference proteome</keyword>
<dbReference type="EMBL" id="JAAWUZ010000059">
    <property type="protein sequence ID" value="NSG31093.1"/>
    <property type="molecule type" value="Genomic_DNA"/>
</dbReference>
<feature type="domain" description="Phage head morphogenesis" evidence="1">
    <location>
        <begin position="196"/>
        <end position="303"/>
    </location>
</feature>
<dbReference type="NCBIfam" id="TIGR01641">
    <property type="entry name" value="phageSPP1_gp7"/>
    <property type="match status" value="1"/>
</dbReference>
<organism evidence="2 3">
    <name type="scientific">Faecalicatena fissicatena</name>
    <dbReference type="NCBI Taxonomy" id="290055"/>
    <lineage>
        <taxon>Bacteria</taxon>
        <taxon>Bacillati</taxon>
        <taxon>Bacillota</taxon>
        <taxon>Clostridia</taxon>
        <taxon>Lachnospirales</taxon>
        <taxon>Lachnospiraceae</taxon>
        <taxon>Faecalicatena</taxon>
    </lineage>
</organism>
<evidence type="ECO:0000313" key="2">
    <source>
        <dbReference type="EMBL" id="NSG31093.1"/>
    </source>
</evidence>
<accession>A0ABX2GZQ4</accession>
<dbReference type="RefSeq" id="WP_173865739.1">
    <property type="nucleotide sequence ID" value="NZ_JAAWUU010000005.1"/>
</dbReference>
<dbReference type="Pfam" id="PF04233">
    <property type="entry name" value="Phage_Mu_F"/>
    <property type="match status" value="1"/>
</dbReference>
<proteinExistence type="predicted"/>
<evidence type="ECO:0000259" key="1">
    <source>
        <dbReference type="Pfam" id="PF04233"/>
    </source>
</evidence>
<name>A0ABX2GZQ4_9FIRM</name>
<comment type="caution">
    <text evidence="2">The sequence shown here is derived from an EMBL/GenBank/DDBJ whole genome shotgun (WGS) entry which is preliminary data.</text>
</comment>
<gene>
    <name evidence="2" type="ORF">HFM93_12630</name>
</gene>
<dbReference type="Proteomes" id="UP000821846">
    <property type="component" value="Unassembled WGS sequence"/>
</dbReference>
<reference evidence="2 3" key="1">
    <citation type="journal article" date="2020" name="Cell Host Microbe">
        <title>Functional and Genomic Variation between Human-Derived Isolates of Lachnospiraceae Reveals Inter- and Intra-Species Diversity.</title>
        <authorList>
            <person name="Sorbara M.T."/>
            <person name="Littmann E.R."/>
            <person name="Fontana E."/>
            <person name="Moody T.U."/>
            <person name="Kohout C.E."/>
            <person name="Gjonbalaj M."/>
            <person name="Eaton V."/>
            <person name="Seok R."/>
            <person name="Leiner I.M."/>
            <person name="Pamer E.G."/>
        </authorList>
    </citation>
    <scope>NUCLEOTIDE SEQUENCE [LARGE SCALE GENOMIC DNA]</scope>
    <source>
        <strain evidence="2 3">MSK.14.16</strain>
    </source>
</reference>
<dbReference type="InterPro" id="IPR006528">
    <property type="entry name" value="Phage_head_morphogenesis_dom"/>
</dbReference>